<proteinExistence type="predicted"/>
<keyword evidence="3" id="KW-1185">Reference proteome</keyword>
<dbReference type="InterPro" id="IPR030825">
    <property type="entry name" value="Integral_membrane"/>
</dbReference>
<accession>A0A1Y0L2R3</accession>
<protein>
    <recommendedName>
        <fullName evidence="4">TIGR04561 family membrane protein</fullName>
    </recommendedName>
</protein>
<name>A0A1Y0L2R3_9MOLU</name>
<dbReference type="KEGG" id="scla:SCLARK_001452"/>
<dbReference type="EMBL" id="CP024870">
    <property type="protein sequence ID" value="ATX71309.1"/>
    <property type="molecule type" value="Genomic_DNA"/>
</dbReference>
<dbReference type="Proteomes" id="UP000231179">
    <property type="component" value="Chromosome"/>
</dbReference>
<keyword evidence="1" id="KW-0472">Membrane</keyword>
<dbReference type="AlphaFoldDB" id="A0A1Y0L2R3"/>
<dbReference type="NCBIfam" id="TIGR04561">
    <property type="entry name" value="membra_charge"/>
    <property type="match status" value="1"/>
</dbReference>
<organism evidence="2 3">
    <name type="scientific">Spiroplasma clarkii</name>
    <dbReference type="NCBI Taxonomy" id="2139"/>
    <lineage>
        <taxon>Bacteria</taxon>
        <taxon>Bacillati</taxon>
        <taxon>Mycoplasmatota</taxon>
        <taxon>Mollicutes</taxon>
        <taxon>Entomoplasmatales</taxon>
        <taxon>Spiroplasmataceae</taxon>
        <taxon>Spiroplasma</taxon>
    </lineage>
</organism>
<evidence type="ECO:0000313" key="2">
    <source>
        <dbReference type="EMBL" id="ATX71309.1"/>
    </source>
</evidence>
<gene>
    <name evidence="2" type="ORF">SCLAR_v1c10070</name>
</gene>
<sequence length="87" mass="10332">MLAVSDLKFIVLDVEIPLWSILLVFMFIALIAFTIYILIFLNKGKNYIFDNQEVDSKEFLRLEKFEDLRNDFEVEIGQIKKIRKSTK</sequence>
<dbReference type="OrthoDB" id="390145at2"/>
<evidence type="ECO:0000256" key="1">
    <source>
        <dbReference type="SAM" id="Phobius"/>
    </source>
</evidence>
<keyword evidence="1" id="KW-1133">Transmembrane helix</keyword>
<evidence type="ECO:0000313" key="3">
    <source>
        <dbReference type="Proteomes" id="UP000231179"/>
    </source>
</evidence>
<evidence type="ECO:0008006" key="4">
    <source>
        <dbReference type="Google" id="ProtNLM"/>
    </source>
</evidence>
<keyword evidence="1" id="KW-0812">Transmembrane</keyword>
<feature type="transmembrane region" description="Helical" evidence="1">
    <location>
        <begin position="16"/>
        <end position="41"/>
    </location>
</feature>
<reference evidence="2 3" key="1">
    <citation type="submission" date="2017-11" db="EMBL/GenBank/DDBJ databases">
        <title>Complete genome sequence of Spiroplasma clarkii CN-5 (DSM 19994).</title>
        <authorList>
            <person name="Tsai Y.-M."/>
            <person name="Chang A."/>
            <person name="Lo W.-S."/>
            <person name="Kuo C.-H."/>
        </authorList>
    </citation>
    <scope>NUCLEOTIDE SEQUENCE [LARGE SCALE GENOMIC DNA]</scope>
    <source>
        <strain evidence="2 3">CN-5</strain>
    </source>
</reference>
<dbReference type="RefSeq" id="WP_100254847.1">
    <property type="nucleotide sequence ID" value="NZ_CP015819.1"/>
</dbReference>